<dbReference type="OrthoDB" id="7665907at2"/>
<dbReference type="EMBL" id="VICH01000002">
    <property type="protein sequence ID" value="TQV69960.1"/>
    <property type="molecule type" value="Genomic_DNA"/>
</dbReference>
<gene>
    <name evidence="5" type="ORF">FIL88_00880</name>
</gene>
<dbReference type="Pfam" id="PF00535">
    <property type="entry name" value="Glycos_transf_2"/>
    <property type="match status" value="1"/>
</dbReference>
<dbReference type="Proteomes" id="UP000315816">
    <property type="component" value="Unassembled WGS sequence"/>
</dbReference>
<evidence type="ECO:0000313" key="5">
    <source>
        <dbReference type="EMBL" id="TQV69960.1"/>
    </source>
</evidence>
<dbReference type="RefSeq" id="WP_142851940.1">
    <property type="nucleotide sequence ID" value="NZ_FXWW01000001.1"/>
</dbReference>
<protein>
    <submittedName>
        <fullName evidence="5">Glycosyltransferase</fullName>
    </submittedName>
</protein>
<evidence type="ECO:0000256" key="1">
    <source>
        <dbReference type="ARBA" id="ARBA00006739"/>
    </source>
</evidence>
<organism evidence="5 6">
    <name type="scientific">Aliiroseovarius halocynthiae</name>
    <dbReference type="NCBI Taxonomy" id="985055"/>
    <lineage>
        <taxon>Bacteria</taxon>
        <taxon>Pseudomonadati</taxon>
        <taxon>Pseudomonadota</taxon>
        <taxon>Alphaproteobacteria</taxon>
        <taxon>Rhodobacterales</taxon>
        <taxon>Paracoccaceae</taxon>
        <taxon>Aliiroseovarius</taxon>
    </lineage>
</organism>
<dbReference type="InterPro" id="IPR001173">
    <property type="entry name" value="Glyco_trans_2-like"/>
</dbReference>
<sequence>MANKTLATVVVTYNRLPKLKATIARLLESPSSDLAHVVVVNNASTDGTGEWLDGLSDPRLTVTHEPINTGGAGGFCRGMREAVDRFDPDWIMVTDDDGRPDPDALATFQSLDTSPYDGIAAAVYFPSGEICEMNRPSRNPFWHLGEFAHKVVRGHRWLYLTPESYDLNAPTPIEMSSFVGFFISRRGIAMVGYPDPDLFIYGDDGIYTLDLAAKGGRMCFEPRIRFEHDMATFAGQQSGQFRPLWKLYYHHRNLLILYQKAAGLLYWPLLPVILLKWVLKIRTYSQDRHLFVRLMWRALWDGLRDRRKVEHDQILGIIGKTQER</sequence>
<dbReference type="PANTHER" id="PTHR43179">
    <property type="entry name" value="RHAMNOSYLTRANSFERASE WBBL"/>
    <property type="match status" value="1"/>
</dbReference>
<feature type="domain" description="Glycosyltransferase 2-like" evidence="4">
    <location>
        <begin position="9"/>
        <end position="148"/>
    </location>
</feature>
<dbReference type="AlphaFoldDB" id="A0A545SYC2"/>
<dbReference type="SUPFAM" id="SSF53448">
    <property type="entry name" value="Nucleotide-diphospho-sugar transferases"/>
    <property type="match status" value="1"/>
</dbReference>
<evidence type="ECO:0000256" key="3">
    <source>
        <dbReference type="ARBA" id="ARBA00022679"/>
    </source>
</evidence>
<evidence type="ECO:0000259" key="4">
    <source>
        <dbReference type="Pfam" id="PF00535"/>
    </source>
</evidence>
<reference evidence="5 6" key="1">
    <citation type="submission" date="2019-06" db="EMBL/GenBank/DDBJ databases">
        <title>A novel species of marine bacteria.</title>
        <authorList>
            <person name="Wang Y."/>
        </authorList>
    </citation>
    <scope>NUCLEOTIDE SEQUENCE [LARGE SCALE GENOMIC DNA]</scope>
    <source>
        <strain evidence="5 6">MA1-10</strain>
    </source>
</reference>
<evidence type="ECO:0000256" key="2">
    <source>
        <dbReference type="ARBA" id="ARBA00022676"/>
    </source>
</evidence>
<dbReference type="InterPro" id="IPR029044">
    <property type="entry name" value="Nucleotide-diphossugar_trans"/>
</dbReference>
<evidence type="ECO:0000313" key="6">
    <source>
        <dbReference type="Proteomes" id="UP000315816"/>
    </source>
</evidence>
<comment type="similarity">
    <text evidence="1">Belongs to the glycosyltransferase 2 family.</text>
</comment>
<proteinExistence type="inferred from homology"/>
<comment type="caution">
    <text evidence="5">The sequence shown here is derived from an EMBL/GenBank/DDBJ whole genome shotgun (WGS) entry which is preliminary data.</text>
</comment>
<dbReference type="PANTHER" id="PTHR43179:SF12">
    <property type="entry name" value="GALACTOFURANOSYLTRANSFERASE GLFT2"/>
    <property type="match status" value="1"/>
</dbReference>
<keyword evidence="2" id="KW-0328">Glycosyltransferase</keyword>
<accession>A0A545SYC2</accession>
<keyword evidence="3 5" id="KW-0808">Transferase</keyword>
<name>A0A545SYC2_9RHOB</name>
<dbReference type="Gene3D" id="3.90.550.10">
    <property type="entry name" value="Spore Coat Polysaccharide Biosynthesis Protein SpsA, Chain A"/>
    <property type="match status" value="1"/>
</dbReference>
<keyword evidence="6" id="KW-1185">Reference proteome</keyword>
<dbReference type="GO" id="GO:0016757">
    <property type="term" value="F:glycosyltransferase activity"/>
    <property type="evidence" value="ECO:0007669"/>
    <property type="project" value="UniProtKB-KW"/>
</dbReference>